<proteinExistence type="predicted"/>
<dbReference type="EMBL" id="MU007154">
    <property type="protein sequence ID" value="KAF2416655.1"/>
    <property type="molecule type" value="Genomic_DNA"/>
</dbReference>
<sequence length="791" mass="90239">MAEDSPNFERLFREEQRKREEERLKREEAERAQQEERLKREEAERALQEETLKRQEAERAVRKTTLPEFIHGCHIHLHLGLTIQTDATLSTQGDPANAKNKLRPERIRVWEDFLRQQETIWNELMQSDFIMERHFTSMHSLDESGGVIRSRMMSSELDLHQFQRSCVDDRVSLVVEQLYQNRTLQETFQLKGSVRFENHSNTLSPEQQLDEEMQRMSVSGNHRRPSPRFIVRDEPSDSQTATASVEPVRARPARPRADQFCVYNTASGNQASSQRVAAFVVEYKAPHKLKLGYIYEGLHDMDLDDVVRWGDNESAEEQFRRLIAAIITQAFFYMVQAGLEYGCICTGEATIFLRVPENPSTVYYYLSVPKGDVGQSTGWSSDLDTDNRLHLTAVGQMLAFTLQATKTPPRSQGWRSEAMKQLKTWKVVYDDLLETIPVRDTISSEYLPPKHTDFLRISPIRLRSKALLAASSCHEQEGQSQPSDEEPDPDTPSRPSRLYPIQNVPGQAGKGSTRSSHQEGNDGRQYTQHSLGFFERPYCTHECLRGLKIGGPLDKACPNAKEHGIHSHQINRSSFLDLIRDQLDGDLDANFEPIGIPGSRGVPFKVRLASHGYTLFAKCTPEWFILCLQHEANVYDRLEPIQGGCVPVHLGNINLKQPYRYEGFVMLVHVMFLSFGGDPIDHHISGESKAHLTHQIEGAVKAIHRLNVLHRDAELRNMLWNPVTRQAVVTDFERAKIFESRVALGSISPNPKRKRELRESAGKQANIDVFGREMNKVRHELRGLIGNGGGH</sequence>
<dbReference type="PANTHER" id="PTHR37171">
    <property type="entry name" value="SERINE/THREONINE-PROTEIN KINASE YRZF-RELATED"/>
    <property type="match status" value="1"/>
</dbReference>
<name>A0A9P4TSD0_9PEZI</name>
<organism evidence="2 3">
    <name type="scientific">Tothia fuscella</name>
    <dbReference type="NCBI Taxonomy" id="1048955"/>
    <lineage>
        <taxon>Eukaryota</taxon>
        <taxon>Fungi</taxon>
        <taxon>Dikarya</taxon>
        <taxon>Ascomycota</taxon>
        <taxon>Pezizomycotina</taxon>
        <taxon>Dothideomycetes</taxon>
        <taxon>Pleosporomycetidae</taxon>
        <taxon>Venturiales</taxon>
        <taxon>Cylindrosympodiaceae</taxon>
        <taxon>Tothia</taxon>
    </lineage>
</organism>
<dbReference type="AlphaFoldDB" id="A0A9P4TSD0"/>
<feature type="region of interest" description="Disordered" evidence="1">
    <location>
        <begin position="1"/>
        <end position="43"/>
    </location>
</feature>
<evidence type="ECO:0000313" key="3">
    <source>
        <dbReference type="Proteomes" id="UP000800235"/>
    </source>
</evidence>
<dbReference type="OrthoDB" id="2156052at2759"/>
<protein>
    <recommendedName>
        <fullName evidence="4">Protein kinase domain-containing protein</fullName>
    </recommendedName>
</protein>
<comment type="caution">
    <text evidence="2">The sequence shown here is derived from an EMBL/GenBank/DDBJ whole genome shotgun (WGS) entry which is preliminary data.</text>
</comment>
<dbReference type="Proteomes" id="UP000800235">
    <property type="component" value="Unassembled WGS sequence"/>
</dbReference>
<feature type="region of interest" description="Disordered" evidence="1">
    <location>
        <begin position="471"/>
        <end position="525"/>
    </location>
</feature>
<evidence type="ECO:0008006" key="4">
    <source>
        <dbReference type="Google" id="ProtNLM"/>
    </source>
</evidence>
<dbReference type="SUPFAM" id="SSF56112">
    <property type="entry name" value="Protein kinase-like (PK-like)"/>
    <property type="match status" value="1"/>
</dbReference>
<gene>
    <name evidence="2" type="ORF">EJ08DRAFT_98933</name>
</gene>
<keyword evidence="3" id="KW-1185">Reference proteome</keyword>
<evidence type="ECO:0000256" key="1">
    <source>
        <dbReference type="SAM" id="MobiDB-lite"/>
    </source>
</evidence>
<dbReference type="InterPro" id="IPR011009">
    <property type="entry name" value="Kinase-like_dom_sf"/>
</dbReference>
<accession>A0A9P4TSD0</accession>
<dbReference type="Gene3D" id="1.10.510.10">
    <property type="entry name" value="Transferase(Phosphotransferase) domain 1"/>
    <property type="match status" value="1"/>
</dbReference>
<reference evidence="2" key="1">
    <citation type="journal article" date="2020" name="Stud. Mycol.">
        <title>101 Dothideomycetes genomes: a test case for predicting lifestyles and emergence of pathogens.</title>
        <authorList>
            <person name="Haridas S."/>
            <person name="Albert R."/>
            <person name="Binder M."/>
            <person name="Bloem J."/>
            <person name="Labutti K."/>
            <person name="Salamov A."/>
            <person name="Andreopoulos B."/>
            <person name="Baker S."/>
            <person name="Barry K."/>
            <person name="Bills G."/>
            <person name="Bluhm B."/>
            <person name="Cannon C."/>
            <person name="Castanera R."/>
            <person name="Culley D."/>
            <person name="Daum C."/>
            <person name="Ezra D."/>
            <person name="Gonzalez J."/>
            <person name="Henrissat B."/>
            <person name="Kuo A."/>
            <person name="Liang C."/>
            <person name="Lipzen A."/>
            <person name="Lutzoni F."/>
            <person name="Magnuson J."/>
            <person name="Mondo S."/>
            <person name="Nolan M."/>
            <person name="Ohm R."/>
            <person name="Pangilinan J."/>
            <person name="Park H.-J."/>
            <person name="Ramirez L."/>
            <person name="Alfaro M."/>
            <person name="Sun H."/>
            <person name="Tritt A."/>
            <person name="Yoshinaga Y."/>
            <person name="Zwiers L.-H."/>
            <person name="Turgeon B."/>
            <person name="Goodwin S."/>
            <person name="Spatafora J."/>
            <person name="Crous P."/>
            <person name="Grigoriev I."/>
        </authorList>
    </citation>
    <scope>NUCLEOTIDE SEQUENCE</scope>
    <source>
        <strain evidence="2">CBS 130266</strain>
    </source>
</reference>
<feature type="compositionally biased region" description="Basic and acidic residues" evidence="1">
    <location>
        <begin position="10"/>
        <end position="43"/>
    </location>
</feature>
<feature type="region of interest" description="Disordered" evidence="1">
    <location>
        <begin position="199"/>
        <end position="252"/>
    </location>
</feature>
<dbReference type="InterPro" id="IPR052396">
    <property type="entry name" value="Meiotic_Drive_Suppr_Kinase"/>
</dbReference>
<evidence type="ECO:0000313" key="2">
    <source>
        <dbReference type="EMBL" id="KAF2416655.1"/>
    </source>
</evidence>
<dbReference type="PANTHER" id="PTHR37171:SF1">
    <property type="entry name" value="SERINE_THREONINE-PROTEIN KINASE YRZF-RELATED"/>
    <property type="match status" value="1"/>
</dbReference>